<evidence type="ECO:0000256" key="1">
    <source>
        <dbReference type="SAM" id="SignalP"/>
    </source>
</evidence>
<comment type="caution">
    <text evidence="2">The sequence shown here is derived from an EMBL/GenBank/DDBJ whole genome shotgun (WGS) entry which is preliminary data.</text>
</comment>
<evidence type="ECO:0000313" key="3">
    <source>
        <dbReference type="Proteomes" id="UP001209535"/>
    </source>
</evidence>
<proteinExistence type="predicted"/>
<feature type="signal peptide" evidence="1">
    <location>
        <begin position="1"/>
        <end position="24"/>
    </location>
</feature>
<dbReference type="EMBL" id="JAOVQO010000008">
    <property type="protein sequence ID" value="MCU9848331.1"/>
    <property type="molecule type" value="Genomic_DNA"/>
</dbReference>
<keyword evidence="1" id="KW-0732">Signal</keyword>
<keyword evidence="3" id="KW-1185">Reference proteome</keyword>
<reference evidence="2 3" key="1">
    <citation type="submission" date="2022-10" db="EMBL/GenBank/DDBJ databases">
        <title>Defluviimonas sp. nov., isolated from ocean surface sediments.</title>
        <authorList>
            <person name="He W."/>
            <person name="Wang L."/>
            <person name="Zhang D.-F."/>
        </authorList>
    </citation>
    <scope>NUCLEOTIDE SEQUENCE [LARGE SCALE GENOMIC DNA]</scope>
    <source>
        <strain evidence="2 3">WL0024</strain>
    </source>
</reference>
<evidence type="ECO:0000313" key="2">
    <source>
        <dbReference type="EMBL" id="MCU9848331.1"/>
    </source>
</evidence>
<accession>A0ABT2X306</accession>
<organism evidence="2 3">
    <name type="scientific">Albidovulum salinarum</name>
    <dbReference type="NCBI Taxonomy" id="2984153"/>
    <lineage>
        <taxon>Bacteria</taxon>
        <taxon>Pseudomonadati</taxon>
        <taxon>Pseudomonadota</taxon>
        <taxon>Alphaproteobacteria</taxon>
        <taxon>Rhodobacterales</taxon>
        <taxon>Paracoccaceae</taxon>
        <taxon>Albidovulum</taxon>
    </lineage>
</organism>
<sequence length="198" mass="22250">MRLALRTMILLVALGLIAERPAQAETRREISVFGGILTDNPWEELVFTPWNARYEEPGLVGVAADFRLFNPVATRVGELSFWLEPQVVRHFNLQDHWEFNLPVVARLETKRPVLWVIDSFAFGIGPSHASKVPALEERRGDGEAAQNLIYWHFELAHDLGREADRSVFLRLHHRSDGYGLIGPGASSNGVVVGLRSAF</sequence>
<dbReference type="Proteomes" id="UP001209535">
    <property type="component" value="Unassembled WGS sequence"/>
</dbReference>
<name>A0ABT2X306_9RHOB</name>
<dbReference type="RefSeq" id="WP_263335524.1">
    <property type="nucleotide sequence ID" value="NZ_JAOVQO010000008.1"/>
</dbReference>
<evidence type="ECO:0008006" key="4">
    <source>
        <dbReference type="Google" id="ProtNLM"/>
    </source>
</evidence>
<protein>
    <recommendedName>
        <fullName evidence="4">Acyloxyacyl hydrolase</fullName>
    </recommendedName>
</protein>
<gene>
    <name evidence="2" type="ORF">OEZ60_09950</name>
</gene>
<feature type="chain" id="PRO_5047097374" description="Acyloxyacyl hydrolase" evidence="1">
    <location>
        <begin position="25"/>
        <end position="198"/>
    </location>
</feature>